<dbReference type="Proteomes" id="UP000705867">
    <property type="component" value="Unassembled WGS sequence"/>
</dbReference>
<proteinExistence type="predicted"/>
<organism evidence="2 3">
    <name type="scientific">Candidatus Nitrobium versatile</name>
    <dbReference type="NCBI Taxonomy" id="2884831"/>
    <lineage>
        <taxon>Bacteria</taxon>
        <taxon>Pseudomonadati</taxon>
        <taxon>Nitrospirota</taxon>
        <taxon>Nitrospiria</taxon>
        <taxon>Nitrospirales</taxon>
        <taxon>Nitrospiraceae</taxon>
        <taxon>Candidatus Nitrobium</taxon>
    </lineage>
</organism>
<evidence type="ECO:0000313" key="2">
    <source>
        <dbReference type="EMBL" id="MBZ0156589.1"/>
    </source>
</evidence>
<dbReference type="InterPro" id="IPR051781">
    <property type="entry name" value="Metallo-dep_Hydrolase"/>
</dbReference>
<feature type="domain" description="Amidohydrolase-related" evidence="1">
    <location>
        <begin position="78"/>
        <end position="285"/>
    </location>
</feature>
<reference evidence="2" key="2">
    <citation type="submission" date="2021-08" db="EMBL/GenBank/DDBJ databases">
        <authorList>
            <person name="Dalcin Martins P."/>
        </authorList>
    </citation>
    <scope>NUCLEOTIDE SEQUENCE</scope>
    <source>
        <strain evidence="2">MAG_39</strain>
    </source>
</reference>
<name>A0A953M098_9BACT</name>
<dbReference type="GO" id="GO:0016787">
    <property type="term" value="F:hydrolase activity"/>
    <property type="evidence" value="ECO:0007669"/>
    <property type="project" value="InterPro"/>
</dbReference>
<evidence type="ECO:0000259" key="1">
    <source>
        <dbReference type="Pfam" id="PF01979"/>
    </source>
</evidence>
<dbReference type="EMBL" id="JAIOIV010000081">
    <property type="protein sequence ID" value="MBZ0156589.1"/>
    <property type="molecule type" value="Genomic_DNA"/>
</dbReference>
<gene>
    <name evidence="2" type="ORF">K8I29_10345</name>
</gene>
<dbReference type="Gene3D" id="3.20.20.140">
    <property type="entry name" value="Metal-dependent hydrolases"/>
    <property type="match status" value="1"/>
</dbReference>
<comment type="caution">
    <text evidence="2">The sequence shown here is derived from an EMBL/GenBank/DDBJ whole genome shotgun (WGS) entry which is preliminary data.</text>
</comment>
<dbReference type="InterPro" id="IPR032466">
    <property type="entry name" value="Metal_Hydrolase"/>
</dbReference>
<evidence type="ECO:0000313" key="3">
    <source>
        <dbReference type="Proteomes" id="UP000705867"/>
    </source>
</evidence>
<dbReference type="PANTHER" id="PTHR43135">
    <property type="entry name" value="ALPHA-D-RIBOSE 1-METHYLPHOSPHONATE 5-TRIPHOSPHATE DIPHOSPHATASE"/>
    <property type="match status" value="1"/>
</dbReference>
<protein>
    <submittedName>
        <fullName evidence="2">Amidohydrolase family protein</fullName>
    </submittedName>
</protein>
<reference evidence="2" key="1">
    <citation type="journal article" date="2021" name="bioRxiv">
        <title>Unraveling nitrogen, sulfur and carbon metabolic pathways and microbial community transcriptional responses to substrate deprivation and toxicity stresses in a bioreactor mimicking anoxic brackish coastal sediment conditions.</title>
        <authorList>
            <person name="Martins P.D."/>
            <person name="Echeveste M.J."/>
            <person name="Arshad A."/>
            <person name="Kurth J."/>
            <person name="Ouboter H."/>
            <person name="Jetten M.S.M."/>
            <person name="Welte C.U."/>
        </authorList>
    </citation>
    <scope>NUCLEOTIDE SEQUENCE</scope>
    <source>
        <strain evidence="2">MAG_39</strain>
    </source>
</reference>
<accession>A0A953M098</accession>
<dbReference type="InterPro" id="IPR006680">
    <property type="entry name" value="Amidohydro-rel"/>
</dbReference>
<dbReference type="SUPFAM" id="SSF51556">
    <property type="entry name" value="Metallo-dependent hydrolases"/>
    <property type="match status" value="1"/>
</dbReference>
<dbReference type="AlphaFoldDB" id="A0A953M098"/>
<dbReference type="Pfam" id="PF01979">
    <property type="entry name" value="Amidohydro_1"/>
    <property type="match status" value="1"/>
</dbReference>
<dbReference type="PANTHER" id="PTHR43135:SF3">
    <property type="entry name" value="ALPHA-D-RIBOSE 1-METHYLPHOSPHONATE 5-TRIPHOSPHATE DIPHOSPHATASE"/>
    <property type="match status" value="1"/>
</dbReference>
<sequence>MVHDLRSEAMVRIPPFRDAHVHFLREGKPLREGELQEIPPACRSAGILYVEDMGHKSGIGLQAKDLLKRDLCVRSSGYALSRKGTYGAFLGRALGGAAEIGRAVREIAAAGADFIKVIQSGIVCAGGDRTVTKGGFSSGELRVLCSEAGERGLPVACHANSDEAIRSAVLAGVSSIEHGFFVSEETLHLMRERRVSWTPTAIALLGIVPLFAPSERRCIEGVVEGHLRSLSLAASLGIPLRVGTDSGSRCIHYGESFFDEMQLFRKAGLSREQVLAAACVDRAEAGEGNYLMVREDFIETRRIEAVFREGKRVSTGLAGIQE</sequence>